<name>A0ABS8FGR3_9FIRM</name>
<dbReference type="Proteomes" id="UP001199236">
    <property type="component" value="Unassembled WGS sequence"/>
</dbReference>
<feature type="domain" description="Terminase ATPase subunit N-terminal" evidence="1">
    <location>
        <begin position="100"/>
        <end position="129"/>
    </location>
</feature>
<dbReference type="RefSeq" id="WP_227622796.1">
    <property type="nucleotide sequence ID" value="NZ_JAJEQO010000013.1"/>
</dbReference>
<evidence type="ECO:0000259" key="1">
    <source>
        <dbReference type="Pfam" id="PF06056"/>
    </source>
</evidence>
<dbReference type="Gene3D" id="1.10.10.60">
    <property type="entry name" value="Homeodomain-like"/>
    <property type="match status" value="1"/>
</dbReference>
<reference evidence="2 3" key="1">
    <citation type="submission" date="2021-10" db="EMBL/GenBank/DDBJ databases">
        <title>Anaerobic single-cell dispensing facilitates the cultivation of human gut bacteria.</title>
        <authorList>
            <person name="Afrizal A."/>
        </authorList>
    </citation>
    <scope>NUCLEOTIDE SEQUENCE [LARGE SCALE GENOMIC DNA]</scope>
    <source>
        <strain evidence="2 3">CLA-AA-H223</strain>
    </source>
</reference>
<sequence>MSSCGVAASADGVGHSGLVLYVNGEYRDDSDIGKLMHDFNCTSADDMNFEILAEKPRYLKENPKGVSEMCKVMEDLRDESYAEGRAECHAEGREEQAQMTAKNLYEQGLTIEQIARAIGFSMETVEKWLTQKAG</sequence>
<organism evidence="2 3">
    <name type="scientific">Faecalibacterium hominis</name>
    <name type="common">ex Afrizal et al. 2022</name>
    <dbReference type="NCBI Taxonomy" id="2881265"/>
    <lineage>
        <taxon>Bacteria</taxon>
        <taxon>Bacillati</taxon>
        <taxon>Bacillota</taxon>
        <taxon>Clostridia</taxon>
        <taxon>Eubacteriales</taxon>
        <taxon>Oscillospiraceae</taxon>
        <taxon>Faecalibacterium</taxon>
    </lineage>
</organism>
<protein>
    <recommendedName>
        <fullName evidence="1">Terminase ATPase subunit N-terminal domain-containing protein</fullName>
    </recommendedName>
</protein>
<evidence type="ECO:0000313" key="3">
    <source>
        <dbReference type="Proteomes" id="UP001199236"/>
    </source>
</evidence>
<keyword evidence="3" id="KW-1185">Reference proteome</keyword>
<evidence type="ECO:0000313" key="2">
    <source>
        <dbReference type="EMBL" id="MCC2213743.1"/>
    </source>
</evidence>
<gene>
    <name evidence="2" type="ORF">LKD34_09605</name>
</gene>
<dbReference type="InterPro" id="IPR010332">
    <property type="entry name" value="ATPase_terminase-su_N"/>
</dbReference>
<accession>A0ABS8FGR3</accession>
<dbReference type="Pfam" id="PF06056">
    <property type="entry name" value="Terminase_5"/>
    <property type="match status" value="1"/>
</dbReference>
<dbReference type="EMBL" id="JAJEQO010000013">
    <property type="protein sequence ID" value="MCC2213743.1"/>
    <property type="molecule type" value="Genomic_DNA"/>
</dbReference>
<comment type="caution">
    <text evidence="2">The sequence shown here is derived from an EMBL/GenBank/DDBJ whole genome shotgun (WGS) entry which is preliminary data.</text>
</comment>
<proteinExistence type="predicted"/>